<evidence type="ECO:0000259" key="1">
    <source>
        <dbReference type="Pfam" id="PF16158"/>
    </source>
</evidence>
<dbReference type="Gene3D" id="2.60.40.10">
    <property type="entry name" value="Immunoglobulins"/>
    <property type="match status" value="1"/>
</dbReference>
<organism evidence="2 3">
    <name type="scientific">Lactococcus lactis subsp. lactis</name>
    <name type="common">Streptococcus lactis</name>
    <dbReference type="NCBI Taxonomy" id="1360"/>
    <lineage>
        <taxon>Bacteria</taxon>
        <taxon>Bacillati</taxon>
        <taxon>Bacillota</taxon>
        <taxon>Bacilli</taxon>
        <taxon>Lactobacillales</taxon>
        <taxon>Streptococcaceae</taxon>
        <taxon>Lactococcus</taxon>
    </lineage>
</organism>
<dbReference type="InterPro" id="IPR013783">
    <property type="entry name" value="Ig-like_fold"/>
</dbReference>
<evidence type="ECO:0000313" key="2">
    <source>
        <dbReference type="EMBL" id="ARD98860.1"/>
    </source>
</evidence>
<dbReference type="AlphaFoldDB" id="A0A1V0NG19"/>
<reference evidence="2 3" key="1">
    <citation type="journal article" date="2017" name="BMC Genomics">
        <title>Comparative and functional genomics of the Lactococcus lactis taxon; insights into evolution and niche adaptation.</title>
        <authorList>
            <person name="Kelleher P."/>
            <person name="Bottacini F."/>
            <person name="Mahony J."/>
            <person name="Kilcawley K.N."/>
            <person name="van Sinderen D."/>
        </authorList>
    </citation>
    <scope>NUCLEOTIDE SEQUENCE [LARGE SCALE GENOMIC DNA]</scope>
    <source>
        <strain evidence="2 3">275</strain>
    </source>
</reference>
<dbReference type="EMBL" id="CP015897">
    <property type="protein sequence ID" value="ARD98860.1"/>
    <property type="molecule type" value="Genomic_DNA"/>
</dbReference>
<feature type="domain" description="Nbr1 FW" evidence="1">
    <location>
        <begin position="200"/>
        <end position="285"/>
    </location>
</feature>
<dbReference type="Proteomes" id="UP000192085">
    <property type="component" value="Chromosome"/>
</dbReference>
<sequence>MEFTKLRYVRYKLGICGMEVFPIKSQYYFKQLCNNLKKQKNQAVFIVEFFNAAGSTHFQKNYKNTTTDNESARSLLKKGKALSKDMKGSFPVPFKTAELANYIEDNLLVEKIPELLKSFDIPSNKPIHAKILSLAIAEQFKLLVESAEDEVKSIVFEKYQNGLDAPFSEVDSPDIYIVNKPYYEEDSADVLNQGHKNYDLPMYHKFTHEWIIRNTGSRNWLNRKLVFINSEDTRIKAEKNLLEIPSIQPGKDVSLKVILDTRGFEGTFRTKWEMQDEEGNNCFPNLKWIFDVKITVSFIPGDGLNGK</sequence>
<dbReference type="Pfam" id="PF16158">
    <property type="entry name" value="N_BRCA1_IG"/>
    <property type="match status" value="1"/>
</dbReference>
<dbReference type="RefSeq" id="WP_064973537.1">
    <property type="nucleotide sequence ID" value="NZ_CP015897.1"/>
</dbReference>
<name>A0A1V0NG19_LACLL</name>
<evidence type="ECO:0000313" key="3">
    <source>
        <dbReference type="Proteomes" id="UP000192085"/>
    </source>
</evidence>
<accession>A0A1V0NG19</accession>
<gene>
    <name evidence="2" type="ORF">LL275_1230</name>
</gene>
<dbReference type="InterPro" id="IPR032350">
    <property type="entry name" value="Nbr1_FW"/>
</dbReference>
<proteinExistence type="predicted"/>
<protein>
    <recommendedName>
        <fullName evidence="1">Nbr1 FW domain-containing protein</fullName>
    </recommendedName>
</protein>